<accession>A0ACB8UIH4</accession>
<dbReference type="EMBL" id="MU274901">
    <property type="protein sequence ID" value="KAI0093505.1"/>
    <property type="molecule type" value="Genomic_DNA"/>
</dbReference>
<evidence type="ECO:0000313" key="2">
    <source>
        <dbReference type="Proteomes" id="UP001055072"/>
    </source>
</evidence>
<proteinExistence type="predicted"/>
<sequence length="111" mass="12187">MPERPIGVSAPTPLDPTCSSMSPRVCGIVQYLNEIYKDPCATAFQRVTKEGVCCGENVRFNASSSMLRQIIPMCRRVCYAHTPSCVQHSTGHAHDVQTVTQDIYNAPGTTR</sequence>
<gene>
    <name evidence="1" type="ORF">BDY19DRAFT_1044868</name>
</gene>
<dbReference type="Proteomes" id="UP001055072">
    <property type="component" value="Unassembled WGS sequence"/>
</dbReference>
<name>A0ACB8UIH4_9APHY</name>
<reference evidence="1" key="1">
    <citation type="journal article" date="2021" name="Environ. Microbiol.">
        <title>Gene family expansions and transcriptome signatures uncover fungal adaptations to wood decay.</title>
        <authorList>
            <person name="Hage H."/>
            <person name="Miyauchi S."/>
            <person name="Viragh M."/>
            <person name="Drula E."/>
            <person name="Min B."/>
            <person name="Chaduli D."/>
            <person name="Navarro D."/>
            <person name="Favel A."/>
            <person name="Norest M."/>
            <person name="Lesage-Meessen L."/>
            <person name="Balint B."/>
            <person name="Merenyi Z."/>
            <person name="de Eugenio L."/>
            <person name="Morin E."/>
            <person name="Martinez A.T."/>
            <person name="Baldrian P."/>
            <person name="Stursova M."/>
            <person name="Martinez M.J."/>
            <person name="Novotny C."/>
            <person name="Magnuson J.K."/>
            <person name="Spatafora J.W."/>
            <person name="Maurice S."/>
            <person name="Pangilinan J."/>
            <person name="Andreopoulos W."/>
            <person name="LaButti K."/>
            <person name="Hundley H."/>
            <person name="Na H."/>
            <person name="Kuo A."/>
            <person name="Barry K."/>
            <person name="Lipzen A."/>
            <person name="Henrissat B."/>
            <person name="Riley R."/>
            <person name="Ahrendt S."/>
            <person name="Nagy L.G."/>
            <person name="Grigoriev I.V."/>
            <person name="Martin F."/>
            <person name="Rosso M.N."/>
        </authorList>
    </citation>
    <scope>NUCLEOTIDE SEQUENCE</scope>
    <source>
        <strain evidence="1">CBS 384.51</strain>
    </source>
</reference>
<keyword evidence="2" id="KW-1185">Reference proteome</keyword>
<organism evidence="1 2">
    <name type="scientific">Irpex rosettiformis</name>
    <dbReference type="NCBI Taxonomy" id="378272"/>
    <lineage>
        <taxon>Eukaryota</taxon>
        <taxon>Fungi</taxon>
        <taxon>Dikarya</taxon>
        <taxon>Basidiomycota</taxon>
        <taxon>Agaricomycotina</taxon>
        <taxon>Agaricomycetes</taxon>
        <taxon>Polyporales</taxon>
        <taxon>Irpicaceae</taxon>
        <taxon>Irpex</taxon>
    </lineage>
</organism>
<comment type="caution">
    <text evidence="1">The sequence shown here is derived from an EMBL/GenBank/DDBJ whole genome shotgun (WGS) entry which is preliminary data.</text>
</comment>
<evidence type="ECO:0000313" key="1">
    <source>
        <dbReference type="EMBL" id="KAI0093505.1"/>
    </source>
</evidence>
<protein>
    <submittedName>
        <fullName evidence="1">Uncharacterized protein</fullName>
    </submittedName>
</protein>